<dbReference type="InterPro" id="IPR002347">
    <property type="entry name" value="SDR_fam"/>
</dbReference>
<dbReference type="PANTHER" id="PTHR43008">
    <property type="entry name" value="BENZIL REDUCTASE"/>
    <property type="match status" value="1"/>
</dbReference>
<proteinExistence type="inferred from homology"/>
<dbReference type="Proteomes" id="UP000679284">
    <property type="component" value="Chromosome"/>
</dbReference>
<gene>
    <name evidence="5" type="ORF">GR316_09440</name>
</gene>
<dbReference type="PROSITE" id="PS00061">
    <property type="entry name" value="ADH_SHORT"/>
    <property type="match status" value="1"/>
</dbReference>
<dbReference type="EMBL" id="CP047289">
    <property type="protein sequence ID" value="QUS36463.1"/>
    <property type="molecule type" value="Genomic_DNA"/>
</dbReference>
<evidence type="ECO:0000256" key="2">
    <source>
        <dbReference type="ARBA" id="ARBA00023002"/>
    </source>
</evidence>
<comment type="similarity">
    <text evidence="1 3">Belongs to the short-chain dehydrogenases/reductases (SDR) family.</text>
</comment>
<evidence type="ECO:0000259" key="4">
    <source>
        <dbReference type="SMART" id="SM00822"/>
    </source>
</evidence>
<evidence type="ECO:0000313" key="5">
    <source>
        <dbReference type="EMBL" id="QUS36463.1"/>
    </source>
</evidence>
<keyword evidence="6" id="KW-1185">Reference proteome</keyword>
<dbReference type="PRINTS" id="PR00080">
    <property type="entry name" value="SDRFAMILY"/>
</dbReference>
<dbReference type="Pfam" id="PF00106">
    <property type="entry name" value="adh_short"/>
    <property type="match status" value="1"/>
</dbReference>
<organism evidence="5 6">
    <name type="scientific">Falsirhodobacter algicola</name>
    <dbReference type="NCBI Taxonomy" id="2692330"/>
    <lineage>
        <taxon>Bacteria</taxon>
        <taxon>Pseudomonadati</taxon>
        <taxon>Pseudomonadota</taxon>
        <taxon>Alphaproteobacteria</taxon>
        <taxon>Rhodobacterales</taxon>
        <taxon>Paracoccaceae</taxon>
        <taxon>Falsirhodobacter</taxon>
    </lineage>
</organism>
<feature type="domain" description="Ketoreductase" evidence="4">
    <location>
        <begin position="6"/>
        <end position="189"/>
    </location>
</feature>
<reference evidence="5" key="1">
    <citation type="submission" date="2020-01" db="EMBL/GenBank/DDBJ databases">
        <authorList>
            <person name="Yang Y."/>
            <person name="Kwon Y.M."/>
        </authorList>
    </citation>
    <scope>NUCLEOTIDE SEQUENCE</scope>
    <source>
        <strain evidence="5">PG104</strain>
    </source>
</reference>
<dbReference type="GO" id="GO:0050664">
    <property type="term" value="F:oxidoreductase activity, acting on NAD(P)H, oxygen as acceptor"/>
    <property type="evidence" value="ECO:0007669"/>
    <property type="project" value="TreeGrafter"/>
</dbReference>
<dbReference type="SUPFAM" id="SSF51735">
    <property type="entry name" value="NAD(P)-binding Rossmann-fold domains"/>
    <property type="match status" value="1"/>
</dbReference>
<keyword evidence="2" id="KW-0560">Oxidoreductase</keyword>
<evidence type="ECO:0000256" key="3">
    <source>
        <dbReference type="RuleBase" id="RU000363"/>
    </source>
</evidence>
<dbReference type="InterPro" id="IPR020904">
    <property type="entry name" value="Sc_DH/Rdtase_CS"/>
</dbReference>
<protein>
    <submittedName>
        <fullName evidence="5">SDR family NAD(P)-dependent oxidoreductase</fullName>
    </submittedName>
</protein>
<dbReference type="PRINTS" id="PR00081">
    <property type="entry name" value="GDHRDH"/>
</dbReference>
<dbReference type="Gene3D" id="3.40.50.720">
    <property type="entry name" value="NAD(P)-binding Rossmann-like Domain"/>
    <property type="match status" value="1"/>
</dbReference>
<name>A0A8J8SLF3_9RHOB</name>
<dbReference type="AlphaFoldDB" id="A0A8J8SLF3"/>
<dbReference type="InterPro" id="IPR036291">
    <property type="entry name" value="NAD(P)-bd_dom_sf"/>
</dbReference>
<dbReference type="SMART" id="SM00822">
    <property type="entry name" value="PKS_KR"/>
    <property type="match status" value="1"/>
</dbReference>
<dbReference type="FunFam" id="3.40.50.720:FF:000084">
    <property type="entry name" value="Short-chain dehydrogenase reductase"/>
    <property type="match status" value="1"/>
</dbReference>
<evidence type="ECO:0000256" key="1">
    <source>
        <dbReference type="ARBA" id="ARBA00006484"/>
    </source>
</evidence>
<accession>A0A8J8SLF3</accession>
<dbReference type="InterPro" id="IPR057326">
    <property type="entry name" value="KR_dom"/>
</dbReference>
<evidence type="ECO:0000313" key="6">
    <source>
        <dbReference type="Proteomes" id="UP000679284"/>
    </source>
</evidence>
<sequence>MDMQGKVVAITGAGRGIGLAATEVFAQAGARVVMLGRDAAAMQRHAPPGAEALRCDVASWTEVEDAVGRILAAHGRLDVLINNAGVIDPITPLAEADPAAWGHAMDVNLKGVFHGLRAAIPVMRAQGGGTIVTVSSGAAHRPLEGWSAYCASKAGAAMLTRAAHLEEAANGLRIMGLSPGTVATDMQRQIRASGINAVSQLDFAEHIPADWPARALLWMCGPAGDDHLGEELSLRSEEIRRAAGLI</sequence>
<dbReference type="CDD" id="cd05233">
    <property type="entry name" value="SDR_c"/>
    <property type="match status" value="1"/>
</dbReference>
<dbReference type="PANTHER" id="PTHR43008:SF8">
    <property type="entry name" value="BENZIL REDUCTASE ((S)-BENZOIN FORMING) IRC24"/>
    <property type="match status" value="1"/>
</dbReference>
<dbReference type="KEGG" id="fap:GR316_09440"/>
<dbReference type="RefSeq" id="WP_211783685.1">
    <property type="nucleotide sequence ID" value="NZ_CP047289.1"/>
</dbReference>